<evidence type="ECO:0000256" key="1">
    <source>
        <dbReference type="SAM" id="MobiDB-lite"/>
    </source>
</evidence>
<protein>
    <submittedName>
        <fullName evidence="2">Uncharacterized protein</fullName>
    </submittedName>
</protein>
<evidence type="ECO:0000313" key="3">
    <source>
        <dbReference type="Proteomes" id="UP000005808"/>
    </source>
</evidence>
<name>H1SD27_9BURK</name>
<dbReference type="Proteomes" id="UP000005808">
    <property type="component" value="Unassembled WGS sequence"/>
</dbReference>
<sequence>MRFNLQSVDEAKSLKISIFLNELFELRVLYFGLASHQPPDTLKEAMERANAEPKEGQTHERQKRTDQGRGKWALKD</sequence>
<reference evidence="2 3" key="1">
    <citation type="journal article" date="2012" name="J. Bacteriol.">
        <title>De Novo Genome Project of Cupriavidus basilensis OR16.</title>
        <authorList>
            <person name="Cserhati M."/>
            <person name="Kriszt B."/>
            <person name="Szoboszlay S."/>
            <person name="Toth A."/>
            <person name="Szabo I."/>
            <person name="Tancsics A."/>
            <person name="Nagy I."/>
            <person name="Horvath B."/>
            <person name="Nagy I."/>
            <person name="Kukolya J."/>
        </authorList>
    </citation>
    <scope>NUCLEOTIDE SEQUENCE [LARGE SCALE GENOMIC DNA]</scope>
    <source>
        <strain evidence="2 3">OR16</strain>
    </source>
</reference>
<gene>
    <name evidence="2" type="ORF">OR16_30734</name>
</gene>
<feature type="region of interest" description="Disordered" evidence="1">
    <location>
        <begin position="41"/>
        <end position="76"/>
    </location>
</feature>
<dbReference type="AlphaFoldDB" id="H1SD27"/>
<organism evidence="2 3">
    <name type="scientific">Cupriavidus basilensis OR16</name>
    <dbReference type="NCBI Taxonomy" id="1127483"/>
    <lineage>
        <taxon>Bacteria</taxon>
        <taxon>Pseudomonadati</taxon>
        <taxon>Pseudomonadota</taxon>
        <taxon>Betaproteobacteria</taxon>
        <taxon>Burkholderiales</taxon>
        <taxon>Burkholderiaceae</taxon>
        <taxon>Cupriavidus</taxon>
    </lineage>
</organism>
<accession>H1SD27</accession>
<dbReference type="EMBL" id="AHJE01000087">
    <property type="protein sequence ID" value="EHP39573.1"/>
    <property type="molecule type" value="Genomic_DNA"/>
</dbReference>
<evidence type="ECO:0000313" key="2">
    <source>
        <dbReference type="EMBL" id="EHP39573.1"/>
    </source>
</evidence>
<comment type="caution">
    <text evidence="2">The sequence shown here is derived from an EMBL/GenBank/DDBJ whole genome shotgun (WGS) entry which is preliminary data.</text>
</comment>
<proteinExistence type="predicted"/>